<dbReference type="HOGENOM" id="CLU_133108_0_0_10"/>
<dbReference type="STRING" id="755732.Fluta_3693"/>
<dbReference type="Gene3D" id="3.10.450.50">
    <property type="match status" value="1"/>
</dbReference>
<reference evidence="3" key="2">
    <citation type="submission" date="2011-02" db="EMBL/GenBank/DDBJ databases">
        <title>The complete genome of Fluviicola taffensis DSM 16823.</title>
        <authorList>
            <consortium name="US DOE Joint Genome Institute (JGI-PGF)"/>
            <person name="Lucas S."/>
            <person name="Copeland A."/>
            <person name="Lapidus A."/>
            <person name="Bruce D."/>
            <person name="Goodwin L."/>
            <person name="Pitluck S."/>
            <person name="Kyrpides N."/>
            <person name="Mavromatis K."/>
            <person name="Ivanova N."/>
            <person name="Mikhailova N."/>
            <person name="Pagani I."/>
            <person name="Chertkov O."/>
            <person name="Detter J.C."/>
            <person name="Han C."/>
            <person name="Tapia R."/>
            <person name="Land M."/>
            <person name="Hauser L."/>
            <person name="Markowitz V."/>
            <person name="Cheng J.-F."/>
            <person name="Hugenholtz P."/>
            <person name="Woyke T."/>
            <person name="Wu D."/>
            <person name="Tindall B."/>
            <person name="Pomrenke H.G."/>
            <person name="Brambilla E."/>
            <person name="Klenk H.-P."/>
            <person name="Eisen J.A."/>
        </authorList>
    </citation>
    <scope>NUCLEOTIDE SEQUENCE [LARGE SCALE GENOMIC DNA]</scope>
    <source>
        <strain evidence="3">DSM 16823 / RW262 / RW262</strain>
    </source>
</reference>
<dbReference type="Proteomes" id="UP000007463">
    <property type="component" value="Chromosome"/>
</dbReference>
<evidence type="ECO:0000313" key="2">
    <source>
        <dbReference type="EMBL" id="AEA45661.1"/>
    </source>
</evidence>
<evidence type="ECO:0000313" key="3">
    <source>
        <dbReference type="Proteomes" id="UP000007463"/>
    </source>
</evidence>
<reference evidence="2 3" key="1">
    <citation type="journal article" date="2011" name="Stand. Genomic Sci.">
        <title>Complete genome sequence of the gliding freshwater bacterium Fluviicola taffensis type strain (RW262).</title>
        <authorList>
            <person name="Woyke T."/>
            <person name="Chertkov O."/>
            <person name="Lapidus A."/>
            <person name="Nolan M."/>
            <person name="Lucas S."/>
            <person name="Del Rio T.G."/>
            <person name="Tice H."/>
            <person name="Cheng J.F."/>
            <person name="Tapia R."/>
            <person name="Han C."/>
            <person name="Goodwin L."/>
            <person name="Pitluck S."/>
            <person name="Liolios K."/>
            <person name="Pagani I."/>
            <person name="Ivanova N."/>
            <person name="Huntemann M."/>
            <person name="Mavromatis K."/>
            <person name="Mikhailova N."/>
            <person name="Pati A."/>
            <person name="Chen A."/>
            <person name="Palaniappan K."/>
            <person name="Land M."/>
            <person name="Hauser L."/>
            <person name="Brambilla E.M."/>
            <person name="Rohde M."/>
            <person name="Mwirichia R."/>
            <person name="Sikorski J."/>
            <person name="Tindall B.J."/>
            <person name="Goker M."/>
            <person name="Bristow J."/>
            <person name="Eisen J.A."/>
            <person name="Markowitz V."/>
            <person name="Hugenholtz P."/>
            <person name="Klenk H.P."/>
            <person name="Kyrpides N.C."/>
        </authorList>
    </citation>
    <scope>NUCLEOTIDE SEQUENCE [LARGE SCALE GENOMIC DNA]</scope>
    <source>
        <strain evidence="3">DSM 16823 / RW262 / RW262</strain>
    </source>
</reference>
<evidence type="ECO:0000259" key="1">
    <source>
        <dbReference type="Pfam" id="PF12680"/>
    </source>
</evidence>
<proteinExistence type="predicted"/>
<gene>
    <name evidence="2" type="ordered locus">Fluta_3693</name>
</gene>
<sequence>MQRQYFGVIYAGKAENKIDNQTRINMSTQNFAKEWINSWNSHNLEEILSHYSEDIEITTPMIKLATGSDTDILKGKENVANYWKRALDKIPSLHFELYDVTYGVNSIAIYYKSVMNKKAIEVMFFDQNGKVNKMFAHYTE</sequence>
<dbReference type="InterPro" id="IPR032710">
    <property type="entry name" value="NTF2-like_dom_sf"/>
</dbReference>
<protein>
    <recommendedName>
        <fullName evidence="1">SnoaL-like domain-containing protein</fullName>
    </recommendedName>
</protein>
<dbReference type="RefSeq" id="WP_013688428.1">
    <property type="nucleotide sequence ID" value="NC_015321.1"/>
</dbReference>
<keyword evidence="3" id="KW-1185">Reference proteome</keyword>
<dbReference type="KEGG" id="fte:Fluta_3693"/>
<accession>F2IEU4</accession>
<organism evidence="2 3">
    <name type="scientific">Fluviicola taffensis (strain DSM 16823 / NCIMB 13979 / RW262)</name>
    <dbReference type="NCBI Taxonomy" id="755732"/>
    <lineage>
        <taxon>Bacteria</taxon>
        <taxon>Pseudomonadati</taxon>
        <taxon>Bacteroidota</taxon>
        <taxon>Flavobacteriia</taxon>
        <taxon>Flavobacteriales</taxon>
        <taxon>Crocinitomicaceae</taxon>
        <taxon>Fluviicola</taxon>
    </lineage>
</organism>
<name>F2IEU4_FLUTR</name>
<dbReference type="InterPro" id="IPR037401">
    <property type="entry name" value="SnoaL-like"/>
</dbReference>
<dbReference type="SUPFAM" id="SSF54427">
    <property type="entry name" value="NTF2-like"/>
    <property type="match status" value="1"/>
</dbReference>
<dbReference type="AlphaFoldDB" id="F2IEU4"/>
<feature type="domain" description="SnoaL-like" evidence="1">
    <location>
        <begin position="33"/>
        <end position="110"/>
    </location>
</feature>
<dbReference type="Pfam" id="PF12680">
    <property type="entry name" value="SnoaL_2"/>
    <property type="match status" value="1"/>
</dbReference>
<dbReference type="eggNOG" id="COG4319">
    <property type="taxonomic scope" value="Bacteria"/>
</dbReference>
<dbReference type="EMBL" id="CP002542">
    <property type="protein sequence ID" value="AEA45661.1"/>
    <property type="molecule type" value="Genomic_DNA"/>
</dbReference>